<dbReference type="CDD" id="cd00093">
    <property type="entry name" value="HTH_XRE"/>
    <property type="match status" value="1"/>
</dbReference>
<evidence type="ECO:0000259" key="1">
    <source>
        <dbReference type="PROSITE" id="PS50943"/>
    </source>
</evidence>
<dbReference type="AlphaFoldDB" id="A0A845GA06"/>
<dbReference type="RefSeq" id="WP_161100131.1">
    <property type="nucleotide sequence ID" value="NZ_WWCW01000213.1"/>
</dbReference>
<reference evidence="2 3" key="1">
    <citation type="submission" date="2020-01" db="EMBL/GenBank/DDBJ databases">
        <title>Novel species isolated from a subtropical stream in China.</title>
        <authorList>
            <person name="Lu H."/>
        </authorList>
    </citation>
    <scope>NUCLEOTIDE SEQUENCE [LARGE SCALE GENOMIC DNA]</scope>
    <source>
        <strain evidence="2 3">FT82W</strain>
    </source>
</reference>
<name>A0A845GA06_9BURK</name>
<organism evidence="2 3">
    <name type="scientific">Duganella vulcania</name>
    <dbReference type="NCBI Taxonomy" id="2692166"/>
    <lineage>
        <taxon>Bacteria</taxon>
        <taxon>Pseudomonadati</taxon>
        <taxon>Pseudomonadota</taxon>
        <taxon>Betaproteobacteria</taxon>
        <taxon>Burkholderiales</taxon>
        <taxon>Oxalobacteraceae</taxon>
        <taxon>Telluria group</taxon>
        <taxon>Duganella</taxon>
    </lineage>
</organism>
<feature type="domain" description="HTH cro/C1-type" evidence="1">
    <location>
        <begin position="33"/>
        <end position="75"/>
    </location>
</feature>
<evidence type="ECO:0000313" key="3">
    <source>
        <dbReference type="Proteomes" id="UP000470302"/>
    </source>
</evidence>
<gene>
    <name evidence="2" type="ORF">GTP91_30545</name>
</gene>
<dbReference type="GO" id="GO:0003677">
    <property type="term" value="F:DNA binding"/>
    <property type="evidence" value="ECO:0007669"/>
    <property type="project" value="InterPro"/>
</dbReference>
<evidence type="ECO:0000313" key="2">
    <source>
        <dbReference type="EMBL" id="MYM91503.1"/>
    </source>
</evidence>
<dbReference type="Proteomes" id="UP000470302">
    <property type="component" value="Unassembled WGS sequence"/>
</dbReference>
<accession>A0A845GA06</accession>
<dbReference type="SUPFAM" id="SSF47413">
    <property type="entry name" value="lambda repressor-like DNA-binding domains"/>
    <property type="match status" value="1"/>
</dbReference>
<dbReference type="InterPro" id="IPR010982">
    <property type="entry name" value="Lambda_DNA-bd_dom_sf"/>
</dbReference>
<comment type="caution">
    <text evidence="2">The sequence shown here is derived from an EMBL/GenBank/DDBJ whole genome shotgun (WGS) entry which is preliminary data.</text>
</comment>
<sequence length="91" mass="9864">MNAYATPLTSAAARCPHPLLDSILDHLSLKNDAALAKALNIAPPRISKIRRGHMEVSAALLLRLHEVANIPVADLRRMVQVAQQAEPKPSN</sequence>
<dbReference type="EMBL" id="WWCW01000213">
    <property type="protein sequence ID" value="MYM91503.1"/>
    <property type="molecule type" value="Genomic_DNA"/>
</dbReference>
<dbReference type="Pfam" id="PF01381">
    <property type="entry name" value="HTH_3"/>
    <property type="match status" value="1"/>
</dbReference>
<dbReference type="InterPro" id="IPR001387">
    <property type="entry name" value="Cro/C1-type_HTH"/>
</dbReference>
<protein>
    <submittedName>
        <fullName evidence="2">Helix-turn-helix domain-containing protein</fullName>
    </submittedName>
</protein>
<proteinExistence type="predicted"/>
<dbReference type="PROSITE" id="PS50943">
    <property type="entry name" value="HTH_CROC1"/>
    <property type="match status" value="1"/>
</dbReference>
<dbReference type="Gene3D" id="1.10.260.40">
    <property type="entry name" value="lambda repressor-like DNA-binding domains"/>
    <property type="match status" value="1"/>
</dbReference>